<evidence type="ECO:0000313" key="11">
    <source>
        <dbReference type="Proteomes" id="UP000004947"/>
    </source>
</evidence>
<comment type="subunit">
    <text evidence="6">Part of the 50S ribosomal subunit.</text>
</comment>
<protein>
    <recommendedName>
        <fullName evidence="6">Large ribosomal subunit protein uL6</fullName>
    </recommendedName>
</protein>
<dbReference type="GO" id="GO:0002181">
    <property type="term" value="P:cytoplasmic translation"/>
    <property type="evidence" value="ECO:0007669"/>
    <property type="project" value="TreeGrafter"/>
</dbReference>
<dbReference type="Gene3D" id="3.90.930.12">
    <property type="entry name" value="Ribosomal protein L6, alpha-beta domain"/>
    <property type="match status" value="2"/>
</dbReference>
<dbReference type="InterPro" id="IPR020040">
    <property type="entry name" value="Ribosomal_uL6_a/b-dom"/>
</dbReference>
<dbReference type="PIRSF" id="PIRSF002162">
    <property type="entry name" value="Ribosomal_L6"/>
    <property type="match status" value="1"/>
</dbReference>
<dbReference type="OrthoDB" id="9805007at2"/>
<accession>A6DRC5</accession>
<dbReference type="GO" id="GO:0003735">
    <property type="term" value="F:structural constituent of ribosome"/>
    <property type="evidence" value="ECO:0007669"/>
    <property type="project" value="UniProtKB-UniRule"/>
</dbReference>
<comment type="function">
    <text evidence="6 8">This protein binds to the 23S rRNA, and is important in its secondary structure. It is located near the subunit interface in the base of the L7/L12 stalk, and near the tRNA binding site of the peptidyltransferase center.</text>
</comment>
<dbReference type="PANTHER" id="PTHR11655:SF14">
    <property type="entry name" value="LARGE RIBOSOMAL SUBUNIT PROTEIN UL6M"/>
    <property type="match status" value="1"/>
</dbReference>
<keyword evidence="3 6" id="KW-0694">RNA-binding</keyword>
<organism evidence="10 11">
    <name type="scientific">Lentisphaera araneosa HTCC2155</name>
    <dbReference type="NCBI Taxonomy" id="313628"/>
    <lineage>
        <taxon>Bacteria</taxon>
        <taxon>Pseudomonadati</taxon>
        <taxon>Lentisphaerota</taxon>
        <taxon>Lentisphaeria</taxon>
        <taxon>Lentisphaerales</taxon>
        <taxon>Lentisphaeraceae</taxon>
        <taxon>Lentisphaera</taxon>
    </lineage>
</organism>
<evidence type="ECO:0000256" key="8">
    <source>
        <dbReference type="RuleBase" id="RU003870"/>
    </source>
</evidence>
<evidence type="ECO:0000256" key="1">
    <source>
        <dbReference type="ARBA" id="ARBA00009356"/>
    </source>
</evidence>
<reference evidence="10 11" key="1">
    <citation type="journal article" date="2010" name="J. Bacteriol.">
        <title>Genome sequence of Lentisphaera araneosa HTCC2155T, the type species of the order Lentisphaerales in the phylum Lentisphaerae.</title>
        <authorList>
            <person name="Thrash J.C."/>
            <person name="Cho J.C."/>
            <person name="Vergin K.L."/>
            <person name="Morris R.M."/>
            <person name="Giovannoni S.J."/>
        </authorList>
    </citation>
    <scope>NUCLEOTIDE SEQUENCE [LARGE SCALE GENOMIC DNA]</scope>
    <source>
        <strain evidence="10 11">HTCC2155</strain>
    </source>
</reference>
<dbReference type="InterPro" id="IPR002358">
    <property type="entry name" value="Ribosomal_uL6_CS"/>
</dbReference>
<dbReference type="EMBL" id="ABCK01000023">
    <property type="protein sequence ID" value="EDM25872.1"/>
    <property type="molecule type" value="Genomic_DNA"/>
</dbReference>
<evidence type="ECO:0000256" key="5">
    <source>
        <dbReference type="ARBA" id="ARBA00023274"/>
    </source>
</evidence>
<evidence type="ECO:0000256" key="2">
    <source>
        <dbReference type="ARBA" id="ARBA00022730"/>
    </source>
</evidence>
<feature type="domain" description="Large ribosomal subunit protein uL6 alpha-beta" evidence="9">
    <location>
        <begin position="95"/>
        <end position="166"/>
    </location>
</feature>
<evidence type="ECO:0000256" key="4">
    <source>
        <dbReference type="ARBA" id="ARBA00022980"/>
    </source>
</evidence>
<dbReference type="PROSITE" id="PS00525">
    <property type="entry name" value="RIBOSOMAL_L6_1"/>
    <property type="match status" value="1"/>
</dbReference>
<dbReference type="AlphaFoldDB" id="A6DRC5"/>
<dbReference type="RefSeq" id="WP_007280397.1">
    <property type="nucleotide sequence ID" value="NZ_ABCK01000023.1"/>
</dbReference>
<dbReference type="InterPro" id="IPR036789">
    <property type="entry name" value="Ribosomal_uL6-like_a/b-dom_sf"/>
</dbReference>
<dbReference type="Proteomes" id="UP000004947">
    <property type="component" value="Unassembled WGS sequence"/>
</dbReference>
<name>A6DRC5_9BACT</name>
<dbReference type="PRINTS" id="PR00059">
    <property type="entry name" value="RIBOSOMALL6"/>
</dbReference>
<dbReference type="eggNOG" id="COG0097">
    <property type="taxonomic scope" value="Bacteria"/>
</dbReference>
<dbReference type="GO" id="GO:0019843">
    <property type="term" value="F:rRNA binding"/>
    <property type="evidence" value="ECO:0007669"/>
    <property type="project" value="UniProtKB-UniRule"/>
</dbReference>
<proteinExistence type="inferred from homology"/>
<feature type="domain" description="Large ribosomal subunit protein uL6 alpha-beta" evidence="9">
    <location>
        <begin position="13"/>
        <end position="84"/>
    </location>
</feature>
<evidence type="ECO:0000256" key="3">
    <source>
        <dbReference type="ARBA" id="ARBA00022884"/>
    </source>
</evidence>
<dbReference type="GO" id="GO:0022625">
    <property type="term" value="C:cytosolic large ribosomal subunit"/>
    <property type="evidence" value="ECO:0007669"/>
    <property type="project" value="UniProtKB-UniRule"/>
</dbReference>
<sequence>MSRIGNKAISITAGVEVKISGKEVSVKGPKGELKHTLTPRVEASVDADSNEVVVTRQDDSRFSKAEHGLNRSLISNMIVGVSTGWKKELEIRGTGFRGAVQGNKLNLNLGYSHPINYEIPDGIKVTMPEPTKIIVEGSDKQLVGQVSANIRFYRKPDAYKGKGVRYTDEHIALKEGKSAGK</sequence>
<dbReference type="NCBIfam" id="TIGR03654">
    <property type="entry name" value="L6_bact"/>
    <property type="match status" value="1"/>
</dbReference>
<dbReference type="Pfam" id="PF00347">
    <property type="entry name" value="Ribosomal_L6"/>
    <property type="match status" value="2"/>
</dbReference>
<keyword evidence="2 6" id="KW-0699">rRNA-binding</keyword>
<gene>
    <name evidence="6 10" type="primary">rplF</name>
    <name evidence="10" type="ORF">LNTAR_01657</name>
</gene>
<evidence type="ECO:0000256" key="7">
    <source>
        <dbReference type="RuleBase" id="RU003869"/>
    </source>
</evidence>
<dbReference type="SUPFAM" id="SSF56053">
    <property type="entry name" value="Ribosomal protein L6"/>
    <property type="match status" value="2"/>
</dbReference>
<evidence type="ECO:0000256" key="6">
    <source>
        <dbReference type="HAMAP-Rule" id="MF_01365"/>
    </source>
</evidence>
<keyword evidence="11" id="KW-1185">Reference proteome</keyword>
<comment type="similarity">
    <text evidence="1 6 7">Belongs to the universal ribosomal protein uL6 family.</text>
</comment>
<comment type="caution">
    <text evidence="10">The sequence shown here is derived from an EMBL/GenBank/DDBJ whole genome shotgun (WGS) entry which is preliminary data.</text>
</comment>
<keyword evidence="4 6" id="KW-0689">Ribosomal protein</keyword>
<dbReference type="STRING" id="313628.LNTAR_01657"/>
<evidence type="ECO:0000313" key="10">
    <source>
        <dbReference type="EMBL" id="EDM25872.1"/>
    </source>
</evidence>
<dbReference type="InterPro" id="IPR000702">
    <property type="entry name" value="Ribosomal_uL6-like"/>
</dbReference>
<dbReference type="FunFam" id="3.90.930.12:FF:000001">
    <property type="entry name" value="50S ribosomal protein L6"/>
    <property type="match status" value="1"/>
</dbReference>
<dbReference type="HAMAP" id="MF_01365_B">
    <property type="entry name" value="Ribosomal_uL6_B"/>
    <property type="match status" value="1"/>
</dbReference>
<evidence type="ECO:0000259" key="9">
    <source>
        <dbReference type="Pfam" id="PF00347"/>
    </source>
</evidence>
<dbReference type="InterPro" id="IPR019906">
    <property type="entry name" value="Ribosomal_uL6_bac-type"/>
</dbReference>
<dbReference type="FunFam" id="3.90.930.12:FF:000002">
    <property type="entry name" value="50S ribosomal protein L6"/>
    <property type="match status" value="1"/>
</dbReference>
<keyword evidence="5 6" id="KW-0687">Ribonucleoprotein</keyword>
<dbReference type="PANTHER" id="PTHR11655">
    <property type="entry name" value="60S/50S RIBOSOMAL PROTEIN L6/L9"/>
    <property type="match status" value="1"/>
</dbReference>